<accession>A0A2M4C7Y6</accession>
<feature type="region of interest" description="Disordered" evidence="1">
    <location>
        <begin position="22"/>
        <end position="82"/>
    </location>
</feature>
<sequence length="109" mass="11964">MRYFTSVVSLYFLSVVPSYHPRTGRHHLRSDCDRSHREPSCPISSPAGPTRASVPAAWQESAVPEPTTAPSTDHGSHSRSSLGSICSCAAASRTNPHPVCWSRRPFRSF</sequence>
<feature type="compositionally biased region" description="Polar residues" evidence="1">
    <location>
        <begin position="68"/>
        <end position="82"/>
    </location>
</feature>
<organism evidence="2">
    <name type="scientific">Anopheles marajoara</name>
    <dbReference type="NCBI Taxonomy" id="58244"/>
    <lineage>
        <taxon>Eukaryota</taxon>
        <taxon>Metazoa</taxon>
        <taxon>Ecdysozoa</taxon>
        <taxon>Arthropoda</taxon>
        <taxon>Hexapoda</taxon>
        <taxon>Insecta</taxon>
        <taxon>Pterygota</taxon>
        <taxon>Neoptera</taxon>
        <taxon>Endopterygota</taxon>
        <taxon>Diptera</taxon>
        <taxon>Nematocera</taxon>
        <taxon>Culicoidea</taxon>
        <taxon>Culicidae</taxon>
        <taxon>Anophelinae</taxon>
        <taxon>Anopheles</taxon>
    </lineage>
</organism>
<evidence type="ECO:0000313" key="2">
    <source>
        <dbReference type="EMBL" id="MBW61452.1"/>
    </source>
</evidence>
<proteinExistence type="predicted"/>
<feature type="compositionally biased region" description="Basic and acidic residues" evidence="1">
    <location>
        <begin position="29"/>
        <end position="39"/>
    </location>
</feature>
<protein>
    <submittedName>
        <fullName evidence="2">Putative secreted protein</fullName>
    </submittedName>
</protein>
<name>A0A2M4C7Y6_9DIPT</name>
<evidence type="ECO:0000256" key="1">
    <source>
        <dbReference type="SAM" id="MobiDB-lite"/>
    </source>
</evidence>
<reference evidence="2" key="1">
    <citation type="submission" date="2018-01" db="EMBL/GenBank/DDBJ databases">
        <title>An insight into the sialome of Amazonian anophelines.</title>
        <authorList>
            <person name="Ribeiro J.M."/>
            <person name="Scarpassa V."/>
            <person name="Calvo E."/>
        </authorList>
    </citation>
    <scope>NUCLEOTIDE SEQUENCE</scope>
    <source>
        <tissue evidence="2">Salivary glands</tissue>
    </source>
</reference>
<dbReference type="EMBL" id="GGFJ01012311">
    <property type="protein sequence ID" value="MBW61452.1"/>
    <property type="molecule type" value="Transcribed_RNA"/>
</dbReference>
<dbReference type="AlphaFoldDB" id="A0A2M4C7Y6"/>